<dbReference type="AlphaFoldDB" id="A0AAN8AX07"/>
<evidence type="ECO:0008006" key="6">
    <source>
        <dbReference type="Google" id="ProtNLM"/>
    </source>
</evidence>
<dbReference type="PANTHER" id="PTHR22738">
    <property type="entry name" value="RASSF"/>
    <property type="match status" value="1"/>
</dbReference>
<name>A0AAN8AX07_ELEMC</name>
<reference evidence="4 5" key="2">
    <citation type="journal article" date="2023" name="Mol. Biol. Evol.">
        <title>Genomics of Secondarily Temperate Adaptation in the Only Non-Antarctic Icefish.</title>
        <authorList>
            <person name="Rivera-Colon A.G."/>
            <person name="Rayamajhi N."/>
            <person name="Minhas B.F."/>
            <person name="Madrigal G."/>
            <person name="Bilyk K.T."/>
            <person name="Yoon V."/>
            <person name="Hune M."/>
            <person name="Gregory S."/>
            <person name="Cheng C.H.C."/>
            <person name="Catchen J.M."/>
        </authorList>
    </citation>
    <scope>NUCLEOTIDE SEQUENCE [LARGE SCALE GENOMIC DNA]</scope>
    <source>
        <strain evidence="4">JMC-PN-2008</strain>
    </source>
</reference>
<feature type="compositionally biased region" description="Basic and acidic residues" evidence="1">
    <location>
        <begin position="52"/>
        <end position="66"/>
    </location>
</feature>
<comment type="caution">
    <text evidence="4">The sequence shown here is derived from an EMBL/GenBank/DDBJ whole genome shotgun (WGS) entry which is preliminary data.</text>
</comment>
<organism evidence="4 5">
    <name type="scientific">Eleginops maclovinus</name>
    <name type="common">Patagonian blennie</name>
    <name type="synonym">Eleginus maclovinus</name>
    <dbReference type="NCBI Taxonomy" id="56733"/>
    <lineage>
        <taxon>Eukaryota</taxon>
        <taxon>Metazoa</taxon>
        <taxon>Chordata</taxon>
        <taxon>Craniata</taxon>
        <taxon>Vertebrata</taxon>
        <taxon>Euteleostomi</taxon>
        <taxon>Actinopterygii</taxon>
        <taxon>Neopterygii</taxon>
        <taxon>Teleostei</taxon>
        <taxon>Neoteleostei</taxon>
        <taxon>Acanthomorphata</taxon>
        <taxon>Eupercaria</taxon>
        <taxon>Perciformes</taxon>
        <taxon>Notothenioidei</taxon>
        <taxon>Eleginopidae</taxon>
        <taxon>Eleginops</taxon>
    </lineage>
</organism>
<proteinExistence type="predicted"/>
<protein>
    <recommendedName>
        <fullName evidence="6">Ras association domain-containing protein 5</fullName>
    </recommendedName>
</protein>
<dbReference type="SUPFAM" id="SSF54236">
    <property type="entry name" value="Ubiquitin-like"/>
    <property type="match status" value="1"/>
</dbReference>
<dbReference type="PANTHER" id="PTHR22738:SF9">
    <property type="entry name" value="RAS ASSOCIATION DOMAIN-CONTAINING PROTEIN 5"/>
    <property type="match status" value="1"/>
</dbReference>
<feature type="region of interest" description="Disordered" evidence="1">
    <location>
        <begin position="44"/>
        <end position="66"/>
    </location>
</feature>
<accession>A0AAN8AX07</accession>
<dbReference type="InterPro" id="IPR029071">
    <property type="entry name" value="Ubiquitin-like_domsf"/>
</dbReference>
<evidence type="ECO:0000313" key="5">
    <source>
        <dbReference type="Proteomes" id="UP001346869"/>
    </source>
</evidence>
<evidence type="ECO:0000259" key="3">
    <source>
        <dbReference type="PROSITE" id="PS50951"/>
    </source>
</evidence>
<dbReference type="Proteomes" id="UP001346869">
    <property type="component" value="Unassembled WGS sequence"/>
</dbReference>
<feature type="compositionally biased region" description="Low complexity" evidence="1">
    <location>
        <begin position="10"/>
        <end position="19"/>
    </location>
</feature>
<keyword evidence="5" id="KW-1185">Reference proteome</keyword>
<feature type="domain" description="Ras-associating" evidence="2">
    <location>
        <begin position="146"/>
        <end position="232"/>
    </location>
</feature>
<feature type="region of interest" description="Disordered" evidence="1">
    <location>
        <begin position="117"/>
        <end position="143"/>
    </location>
</feature>
<feature type="domain" description="SARAH" evidence="3">
    <location>
        <begin position="234"/>
        <end position="281"/>
    </location>
</feature>
<evidence type="ECO:0000313" key="4">
    <source>
        <dbReference type="EMBL" id="KAK5872714.1"/>
    </source>
</evidence>
<dbReference type="GO" id="GO:0005634">
    <property type="term" value="C:nucleus"/>
    <property type="evidence" value="ECO:0007669"/>
    <property type="project" value="TreeGrafter"/>
</dbReference>
<dbReference type="GO" id="GO:0007165">
    <property type="term" value="P:signal transduction"/>
    <property type="evidence" value="ECO:0007669"/>
    <property type="project" value="InterPro"/>
</dbReference>
<dbReference type="Pfam" id="PF00788">
    <property type="entry name" value="RA"/>
    <property type="match status" value="1"/>
</dbReference>
<evidence type="ECO:0000256" key="1">
    <source>
        <dbReference type="SAM" id="MobiDB-lite"/>
    </source>
</evidence>
<dbReference type="Pfam" id="PF16517">
    <property type="entry name" value="Nore1-SARAH"/>
    <property type="match status" value="1"/>
</dbReference>
<dbReference type="PROSITE" id="PS50200">
    <property type="entry name" value="RA"/>
    <property type="match status" value="1"/>
</dbReference>
<gene>
    <name evidence="4" type="ORF">PBY51_013389</name>
</gene>
<reference evidence="4 5" key="1">
    <citation type="journal article" date="2023" name="Genes (Basel)">
        <title>Chromosome-Level Genome Assembly and Circadian Gene Repertoire of the Patagonia Blennie Eleginops maclovinus-The Closest Ancestral Proxy of Antarctic Cryonotothenioids.</title>
        <authorList>
            <person name="Cheng C.C."/>
            <person name="Rivera-Colon A.G."/>
            <person name="Minhas B.F."/>
            <person name="Wilson L."/>
            <person name="Rayamajhi N."/>
            <person name="Vargas-Chacoff L."/>
            <person name="Catchen J.M."/>
        </authorList>
    </citation>
    <scope>NUCLEOTIDE SEQUENCE [LARGE SCALE GENOMIC DNA]</scope>
    <source>
        <strain evidence="4">JMC-PN-2008</strain>
    </source>
</reference>
<dbReference type="Gene3D" id="1.20.5.110">
    <property type="match status" value="1"/>
</dbReference>
<dbReference type="InterPro" id="IPR033614">
    <property type="entry name" value="RASSF1-6"/>
</dbReference>
<dbReference type="SMART" id="SM00314">
    <property type="entry name" value="RA"/>
    <property type="match status" value="1"/>
</dbReference>
<feature type="region of interest" description="Disordered" evidence="1">
    <location>
        <begin position="1"/>
        <end position="26"/>
    </location>
</feature>
<sequence length="283" mass="31895">MTVNAVLTPSMTSSNSMSSGYCSQDDESEDFSFFTAKTSFFPKSKHAAKQKQAKEEETRGTKDLPEEEVKKRIEEYNAQDSENGMKLASDGSYTGFIKVHLRLSRPVTVPCVDVADSEGASRQAGGRTQPSEGQEGTDCGQSEKRTSFYLPSDCVKQLHIRSLTTTSEVIQGLLKKFMVLDNPRKFALYKQTHHDGQDLFQKLPLCECPLLLRLIAGPNPVQLSFVLKENETGDVEWYGFSLPELQNFLVILEKEEAERVRAVKQKYIAYRKKLQQALQQHDP</sequence>
<dbReference type="InterPro" id="IPR000159">
    <property type="entry name" value="RA_dom"/>
</dbReference>
<evidence type="ECO:0000259" key="2">
    <source>
        <dbReference type="PROSITE" id="PS50200"/>
    </source>
</evidence>
<dbReference type="InterPro" id="IPR011524">
    <property type="entry name" value="SARAH_dom"/>
</dbReference>
<dbReference type="PROSITE" id="PS50951">
    <property type="entry name" value="SARAH"/>
    <property type="match status" value="1"/>
</dbReference>
<dbReference type="EMBL" id="JAUZQC010000004">
    <property type="protein sequence ID" value="KAK5872714.1"/>
    <property type="molecule type" value="Genomic_DNA"/>
</dbReference>
<dbReference type="Gene3D" id="3.10.20.90">
    <property type="entry name" value="Phosphatidylinositol 3-kinase Catalytic Subunit, Chain A, domain 1"/>
    <property type="match status" value="1"/>
</dbReference>
<dbReference type="CDD" id="cd21892">
    <property type="entry name" value="SARAH_RASSF5"/>
    <property type="match status" value="1"/>
</dbReference>